<feature type="binding site" evidence="7">
    <location>
        <position position="111"/>
    </location>
    <ligand>
        <name>Zn(2+)</name>
        <dbReference type="ChEBI" id="CHEBI:29105"/>
    </ligand>
</feature>
<accession>A0A495PZ85</accession>
<evidence type="ECO:0000256" key="2">
    <source>
        <dbReference type="ARBA" id="ARBA00022491"/>
    </source>
</evidence>
<feature type="binding site" evidence="7">
    <location>
        <position position="146"/>
    </location>
    <ligand>
        <name>Zn(2+)</name>
        <dbReference type="ChEBI" id="CHEBI:29105"/>
    </ligand>
</feature>
<keyword evidence="3 7" id="KW-0862">Zinc</keyword>
<evidence type="ECO:0000256" key="1">
    <source>
        <dbReference type="ARBA" id="ARBA00007957"/>
    </source>
</evidence>
<dbReference type="InterPro" id="IPR036388">
    <property type="entry name" value="WH-like_DNA-bd_sf"/>
</dbReference>
<keyword evidence="10" id="KW-1185">Reference proteome</keyword>
<comment type="caution">
    <text evidence="9">The sequence shown here is derived from an EMBL/GenBank/DDBJ whole genome shotgun (WGS) entry which is preliminary data.</text>
</comment>
<dbReference type="InterPro" id="IPR002481">
    <property type="entry name" value="FUR"/>
</dbReference>
<proteinExistence type="inferred from homology"/>
<organism evidence="9 10">
    <name type="scientific">Gillisia mitskevichiae</name>
    <dbReference type="NCBI Taxonomy" id="270921"/>
    <lineage>
        <taxon>Bacteria</taxon>
        <taxon>Pseudomonadati</taxon>
        <taxon>Bacteroidota</taxon>
        <taxon>Flavobacteriia</taxon>
        <taxon>Flavobacteriales</taxon>
        <taxon>Flavobacteriaceae</taxon>
        <taxon>Gillisia</taxon>
    </lineage>
</organism>
<comment type="cofactor">
    <cofactor evidence="7">
        <name>Zn(2+)</name>
        <dbReference type="ChEBI" id="CHEBI:29105"/>
    </cofactor>
    <text evidence="7">Binds 1 zinc ion per subunit.</text>
</comment>
<dbReference type="GO" id="GO:0003700">
    <property type="term" value="F:DNA-binding transcription factor activity"/>
    <property type="evidence" value="ECO:0007669"/>
    <property type="project" value="InterPro"/>
</dbReference>
<reference evidence="9 10" key="1">
    <citation type="submission" date="2018-10" db="EMBL/GenBank/DDBJ databases">
        <title>Genomic Encyclopedia of Archaeal and Bacterial Type Strains, Phase II (KMG-II): from individual species to whole genera.</title>
        <authorList>
            <person name="Goeker M."/>
        </authorList>
    </citation>
    <scope>NUCLEOTIDE SEQUENCE [LARGE SCALE GENOMIC DNA]</scope>
    <source>
        <strain evidence="9 10">DSM 19839</strain>
    </source>
</reference>
<evidence type="ECO:0000256" key="6">
    <source>
        <dbReference type="ARBA" id="ARBA00023163"/>
    </source>
</evidence>
<dbReference type="Gene3D" id="3.30.1490.190">
    <property type="match status" value="1"/>
</dbReference>
<dbReference type="GO" id="GO:0000976">
    <property type="term" value="F:transcription cis-regulatory region binding"/>
    <property type="evidence" value="ECO:0007669"/>
    <property type="project" value="TreeGrafter"/>
</dbReference>
<evidence type="ECO:0000313" key="10">
    <source>
        <dbReference type="Proteomes" id="UP000276282"/>
    </source>
</evidence>
<gene>
    <name evidence="9" type="ORF">BC962_0587</name>
</gene>
<dbReference type="PANTHER" id="PTHR33202">
    <property type="entry name" value="ZINC UPTAKE REGULATION PROTEIN"/>
    <property type="match status" value="1"/>
</dbReference>
<keyword evidence="6" id="KW-0804">Transcription</keyword>
<evidence type="ECO:0000256" key="8">
    <source>
        <dbReference type="PIRSR" id="PIRSR602481-2"/>
    </source>
</evidence>
<dbReference type="GO" id="GO:0045892">
    <property type="term" value="P:negative regulation of DNA-templated transcription"/>
    <property type="evidence" value="ECO:0007669"/>
    <property type="project" value="TreeGrafter"/>
</dbReference>
<dbReference type="Proteomes" id="UP000276282">
    <property type="component" value="Unassembled WGS sequence"/>
</dbReference>
<keyword evidence="5" id="KW-0238">DNA-binding</keyword>
<comment type="similarity">
    <text evidence="1">Belongs to the Fur family.</text>
</comment>
<dbReference type="InterPro" id="IPR043135">
    <property type="entry name" value="Fur_C"/>
</dbReference>
<feature type="binding site" evidence="8">
    <location>
        <position position="123"/>
    </location>
    <ligand>
        <name>Fe cation</name>
        <dbReference type="ChEBI" id="CHEBI:24875"/>
    </ligand>
</feature>
<keyword evidence="4" id="KW-0805">Transcription regulation</keyword>
<evidence type="ECO:0000313" key="9">
    <source>
        <dbReference type="EMBL" id="RKS55620.1"/>
    </source>
</evidence>
<evidence type="ECO:0000256" key="5">
    <source>
        <dbReference type="ARBA" id="ARBA00023125"/>
    </source>
</evidence>
<feature type="binding site" evidence="7">
    <location>
        <position position="143"/>
    </location>
    <ligand>
        <name>Zn(2+)</name>
        <dbReference type="ChEBI" id="CHEBI:29105"/>
    </ligand>
</feature>
<evidence type="ECO:0000256" key="4">
    <source>
        <dbReference type="ARBA" id="ARBA00023015"/>
    </source>
</evidence>
<dbReference type="PANTHER" id="PTHR33202:SF22">
    <property type="entry name" value="HYDROGEN PEROXIDE SENSITIVE REPRESSOR"/>
    <property type="match status" value="1"/>
</dbReference>
<evidence type="ECO:0000256" key="3">
    <source>
        <dbReference type="ARBA" id="ARBA00022833"/>
    </source>
</evidence>
<feature type="binding site" evidence="7">
    <location>
        <position position="108"/>
    </location>
    <ligand>
        <name>Zn(2+)</name>
        <dbReference type="ChEBI" id="CHEBI:29105"/>
    </ligand>
</feature>
<keyword evidence="7" id="KW-0479">Metal-binding</keyword>
<keyword evidence="8" id="KW-0408">Iron</keyword>
<protein>
    <submittedName>
        <fullName evidence="9">Fur family ferric uptake transcriptional regulator</fullName>
    </submittedName>
</protein>
<dbReference type="GO" id="GO:1900376">
    <property type="term" value="P:regulation of secondary metabolite biosynthetic process"/>
    <property type="evidence" value="ECO:0007669"/>
    <property type="project" value="TreeGrafter"/>
</dbReference>
<dbReference type="EMBL" id="RBLG01000001">
    <property type="protein sequence ID" value="RKS55620.1"/>
    <property type="molecule type" value="Genomic_DNA"/>
</dbReference>
<dbReference type="Gene3D" id="1.10.10.10">
    <property type="entry name" value="Winged helix-like DNA-binding domain superfamily/Winged helix DNA-binding domain"/>
    <property type="match status" value="1"/>
</dbReference>
<dbReference type="InterPro" id="IPR036390">
    <property type="entry name" value="WH_DNA-bd_sf"/>
</dbReference>
<dbReference type="Pfam" id="PF01475">
    <property type="entry name" value="FUR"/>
    <property type="match status" value="1"/>
</dbReference>
<dbReference type="AlphaFoldDB" id="A0A495PZ85"/>
<sequence length="149" mass="16932">MKSFAMTTTEKILFAKGIRPTVMRLKIYKYLKRKTYAVTLKEMHKVFIAKSQKNKTANRTTFYRNLKTFDDKGLIHQINDGTGVAKFAISDDNAKGKYGTDLHMHFHCTNCGETICLPNKISEESLPGDYEVSDVNVVLKGICEKCRGK</sequence>
<comment type="cofactor">
    <cofactor evidence="8">
        <name>Mn(2+)</name>
        <dbReference type="ChEBI" id="CHEBI:29035"/>
    </cofactor>
    <cofactor evidence="8">
        <name>Fe(2+)</name>
        <dbReference type="ChEBI" id="CHEBI:29033"/>
    </cofactor>
    <text evidence="8">Binds 1 Mn(2+) or Fe(2+) ion per subunit.</text>
</comment>
<evidence type="ECO:0000256" key="7">
    <source>
        <dbReference type="PIRSR" id="PIRSR602481-1"/>
    </source>
</evidence>
<dbReference type="GO" id="GO:0008270">
    <property type="term" value="F:zinc ion binding"/>
    <property type="evidence" value="ECO:0007669"/>
    <property type="project" value="TreeGrafter"/>
</dbReference>
<name>A0A495PZ85_9FLAO</name>
<keyword evidence="2" id="KW-0678">Repressor</keyword>
<dbReference type="SUPFAM" id="SSF46785">
    <property type="entry name" value="Winged helix' DNA-binding domain"/>
    <property type="match status" value="1"/>
</dbReference>